<accession>A0A0J9X2I3</accession>
<name>A0A0J9X2I3_GEOCN</name>
<feature type="region of interest" description="Disordered" evidence="1">
    <location>
        <begin position="135"/>
        <end position="333"/>
    </location>
</feature>
<dbReference type="AlphaFoldDB" id="A0A0J9X2I3"/>
<dbReference type="GO" id="GO:0016514">
    <property type="term" value="C:SWI/SNF complex"/>
    <property type="evidence" value="ECO:0007669"/>
    <property type="project" value="InterPro"/>
</dbReference>
<feature type="compositionally biased region" description="Basic and acidic residues" evidence="1">
    <location>
        <begin position="321"/>
        <end position="333"/>
    </location>
</feature>
<dbReference type="GO" id="GO:0006338">
    <property type="term" value="P:chromatin remodeling"/>
    <property type="evidence" value="ECO:0007669"/>
    <property type="project" value="InterPro"/>
</dbReference>
<gene>
    <name evidence="2" type="ORF">BN980_GECA01s02254g</name>
</gene>
<keyword evidence="3" id="KW-1185">Reference proteome</keyword>
<organism evidence="2 3">
    <name type="scientific">Geotrichum candidum</name>
    <name type="common">Oospora lactis</name>
    <name type="synonym">Dipodascus geotrichum</name>
    <dbReference type="NCBI Taxonomy" id="1173061"/>
    <lineage>
        <taxon>Eukaryota</taxon>
        <taxon>Fungi</taxon>
        <taxon>Dikarya</taxon>
        <taxon>Ascomycota</taxon>
        <taxon>Saccharomycotina</taxon>
        <taxon>Dipodascomycetes</taxon>
        <taxon>Dipodascales</taxon>
        <taxon>Dipodascaceae</taxon>
        <taxon>Geotrichum</taxon>
    </lineage>
</organism>
<comment type="caution">
    <text evidence="2">The sequence shown here is derived from an EMBL/GenBank/DDBJ whole genome shotgun (WGS) entry which is preliminary data.</text>
</comment>
<reference evidence="2" key="1">
    <citation type="submission" date="2014-03" db="EMBL/GenBank/DDBJ databases">
        <authorList>
            <person name="Casaregola S."/>
        </authorList>
    </citation>
    <scope>NUCLEOTIDE SEQUENCE [LARGE SCALE GENOMIC DNA]</scope>
    <source>
        <strain evidence="2">CLIB 918</strain>
    </source>
</reference>
<dbReference type="GO" id="GO:0016586">
    <property type="term" value="C:RSC-type complex"/>
    <property type="evidence" value="ECO:0007669"/>
    <property type="project" value="InterPro"/>
</dbReference>
<sequence length="383" mass="40253">MVSHKRSLHRQSGRAYAHDIEENVVQWERVWVSPLSIPSSATSNGPNGKATPGSSSTSAQKINSDINSDGSDKPPTFSFKVKVWAQLNNQAESIAIKDGDDDDYINLVAATQSRKGAPVPAGSGSLTAADIRGAVGGGEDVSISSYTSNEAKPKEDKPVEGGSRIEVISEELQTDAATDATETPQTTKAPEQQASETEAKEPVSTSEGVASADKESEEPPKQDASTPATEEKEITEEPKQTNDEEAVATITTDEPSTTEQKEPEASAPAAAESEESKPAEAATVVEEEKSESKPASETVAEAVLAEDVEIKDAPAAESVEDDKKPEDASKPEELVEEAVAITETTVIAAEPDVEMKDASAEAATEDVAAAKLDETADVEMKDS</sequence>
<evidence type="ECO:0000313" key="2">
    <source>
        <dbReference type="EMBL" id="CDO51190.1"/>
    </source>
</evidence>
<feature type="compositionally biased region" description="Polar residues" evidence="1">
    <location>
        <begin position="249"/>
        <end position="258"/>
    </location>
</feature>
<feature type="compositionally biased region" description="Basic and acidic residues" evidence="1">
    <location>
        <begin position="212"/>
        <end position="221"/>
    </location>
</feature>
<dbReference type="Pfam" id="PF09510">
    <property type="entry name" value="Rtt102p"/>
    <property type="match status" value="1"/>
</dbReference>
<dbReference type="Gene3D" id="6.20.420.10">
    <property type="match status" value="1"/>
</dbReference>
<dbReference type="EMBL" id="CCBN010000001">
    <property type="protein sequence ID" value="CDO51190.1"/>
    <property type="molecule type" value="Genomic_DNA"/>
</dbReference>
<feature type="compositionally biased region" description="Polar residues" evidence="1">
    <location>
        <begin position="37"/>
        <end position="69"/>
    </location>
</feature>
<dbReference type="OrthoDB" id="4063132at2759"/>
<evidence type="ECO:0000313" key="3">
    <source>
        <dbReference type="Proteomes" id="UP000242525"/>
    </source>
</evidence>
<evidence type="ECO:0000256" key="1">
    <source>
        <dbReference type="SAM" id="MobiDB-lite"/>
    </source>
</evidence>
<dbReference type="Proteomes" id="UP000242525">
    <property type="component" value="Unassembled WGS sequence"/>
</dbReference>
<feature type="compositionally biased region" description="Basic and acidic residues" evidence="1">
    <location>
        <begin position="229"/>
        <end position="242"/>
    </location>
</feature>
<feature type="region of interest" description="Disordered" evidence="1">
    <location>
        <begin position="37"/>
        <end position="74"/>
    </location>
</feature>
<proteinExistence type="predicted"/>
<dbReference type="InterPro" id="IPR018304">
    <property type="entry name" value="Rtt102"/>
</dbReference>
<protein>
    <submittedName>
        <fullName evidence="2">Uncharacterized protein</fullName>
    </submittedName>
</protein>
<feature type="compositionally biased region" description="Polar residues" evidence="1">
    <location>
        <begin position="180"/>
        <end position="196"/>
    </location>
</feature>